<dbReference type="EMBL" id="JBHTCQ010000005">
    <property type="protein sequence ID" value="MFC7407043.1"/>
    <property type="molecule type" value="Genomic_DNA"/>
</dbReference>
<reference evidence="16" key="1">
    <citation type="journal article" date="2019" name="Int. J. Syst. Evol. Microbiol.">
        <title>The Global Catalogue of Microorganisms (GCM) 10K type strain sequencing project: providing services to taxonomists for standard genome sequencing and annotation.</title>
        <authorList>
            <consortium name="The Broad Institute Genomics Platform"/>
            <consortium name="The Broad Institute Genome Sequencing Center for Infectious Disease"/>
            <person name="Wu L."/>
            <person name="Ma J."/>
        </authorList>
    </citation>
    <scope>NUCLEOTIDE SEQUENCE [LARGE SCALE GENOMIC DNA]</scope>
    <source>
        <strain evidence="16">JCM 1490</strain>
    </source>
</reference>
<dbReference type="RefSeq" id="WP_382396578.1">
    <property type="nucleotide sequence ID" value="NZ_JBHTCQ010000005.1"/>
</dbReference>
<feature type="binding site" evidence="11">
    <location>
        <begin position="98"/>
        <end position="105"/>
    </location>
    <ligand>
        <name>ATP</name>
        <dbReference type="ChEBI" id="CHEBI:30616"/>
    </ligand>
</feature>
<dbReference type="PRINTS" id="PR01874">
    <property type="entry name" value="DNAREPAIRADA"/>
</dbReference>
<comment type="caution">
    <text evidence="15">The sequence shown here is derived from an EMBL/GenBank/DDBJ whole genome shotgun (WGS) entry which is preliminary data.</text>
</comment>
<feature type="short sequence motif" description="RadA KNRFG motif" evidence="11">
    <location>
        <begin position="258"/>
        <end position="262"/>
    </location>
</feature>
<dbReference type="SMART" id="SM00382">
    <property type="entry name" value="AAA"/>
    <property type="match status" value="1"/>
</dbReference>
<evidence type="ECO:0000256" key="13">
    <source>
        <dbReference type="RuleBase" id="RU003555"/>
    </source>
</evidence>
<dbReference type="Pfam" id="PF18073">
    <property type="entry name" value="Zn_ribbon_LapB"/>
    <property type="match status" value="1"/>
</dbReference>
<keyword evidence="5" id="KW-0378">Hydrolase</keyword>
<evidence type="ECO:0000256" key="6">
    <source>
        <dbReference type="ARBA" id="ARBA00022833"/>
    </source>
</evidence>
<keyword evidence="7 11" id="KW-0067">ATP-binding</keyword>
<dbReference type="PANTHER" id="PTHR32472:SF10">
    <property type="entry name" value="DNA REPAIR PROTEIN RADA-LIKE PROTEIN"/>
    <property type="match status" value="1"/>
</dbReference>
<dbReference type="InterPro" id="IPR014721">
    <property type="entry name" value="Ribsml_uS5_D2-typ_fold_subgr"/>
</dbReference>
<comment type="similarity">
    <text evidence="11 13">Belongs to the RecA family. RadA subfamily.</text>
</comment>
<accession>A0ABW2QC40</accession>
<evidence type="ECO:0000256" key="8">
    <source>
        <dbReference type="ARBA" id="ARBA00023016"/>
    </source>
</evidence>
<feature type="domain" description="RecA family profile 1" evidence="14">
    <location>
        <begin position="69"/>
        <end position="221"/>
    </location>
</feature>
<keyword evidence="8 11" id="KW-0346">Stress response</keyword>
<dbReference type="Gene3D" id="3.40.50.300">
    <property type="entry name" value="P-loop containing nucleotide triphosphate hydrolases"/>
    <property type="match status" value="1"/>
</dbReference>
<keyword evidence="3 11" id="KW-0227">DNA damage</keyword>
<evidence type="ECO:0000256" key="7">
    <source>
        <dbReference type="ARBA" id="ARBA00022840"/>
    </source>
</evidence>
<proteinExistence type="inferred from homology"/>
<dbReference type="InterPro" id="IPR020568">
    <property type="entry name" value="Ribosomal_Su5_D2-typ_SF"/>
</dbReference>
<evidence type="ECO:0000256" key="9">
    <source>
        <dbReference type="ARBA" id="ARBA00023125"/>
    </source>
</evidence>
<keyword evidence="6 13" id="KW-0862">Zinc</keyword>
<comment type="function">
    <text evidence="13">DNA-dependent ATPase involved in processing of recombination intermediates, plays a role in repairing DNA breaks. Stimulates the branch migration of RecA-mediated strand transfer reactions, allowing the 3' invading strand to extend heteroduplex DNA faster. Binds ssDNA in the presence of ADP but not other nucleotides, has ATPase activity that is stimulated by ssDNA and various branched DNA structures, but inhibited by SSB. Does not have RecA's homology-searching function.</text>
</comment>
<keyword evidence="9 11" id="KW-0238">DNA-binding</keyword>
<dbReference type="PROSITE" id="PS50162">
    <property type="entry name" value="RECA_2"/>
    <property type="match status" value="1"/>
</dbReference>
<sequence>MPPKNRVRAHYRCTECGWTTPKWVGRCGECQAWGTVEETAAPSAARPAVSAPAPGRPARRVSEISAAEVGTRLRTGLSELDRVLGGGLVPGQVLLVSGEPGAGKSTLLLTAANAVAESTGRPVLYVSGEESVHQIATRARRIGAVSDELYLADSDDLGEAVAHLDALGDSVAMVIVDSVQTIASAEVEGRPGGVAQVMAVATTLTRLAKARGIPFCLVGQVTKESTVAGPRALEHVADTTLTMEGDRQTTLRILRAVKNRFGPADEVACFEQTDGGMVEVPDPSGLFRGVRDEPVPGTCITVTVEGRRPLLAEIQSLVAASSAPNPRRGVSGLDSSRVSMLVAVTERVAGVSLREKDVFVATVGGMRSTDPASDLAVCLAIASAVSDVPLPLDVAAIGEVSLSGDIRRVSMLSQRIAEAARLGHRRILVPAGTREAVSLGKVRAEVVEVATMQQALLALDNLAPAGITTGRESRNRPRLVAPPE</sequence>
<evidence type="ECO:0000313" key="15">
    <source>
        <dbReference type="EMBL" id="MFC7407043.1"/>
    </source>
</evidence>
<evidence type="ECO:0000256" key="3">
    <source>
        <dbReference type="ARBA" id="ARBA00022763"/>
    </source>
</evidence>
<evidence type="ECO:0000256" key="4">
    <source>
        <dbReference type="ARBA" id="ARBA00022771"/>
    </source>
</evidence>
<protein>
    <recommendedName>
        <fullName evidence="11 12">DNA repair protein RadA</fullName>
    </recommendedName>
</protein>
<evidence type="ECO:0000259" key="14">
    <source>
        <dbReference type="PROSITE" id="PS50162"/>
    </source>
</evidence>
<dbReference type="HAMAP" id="MF_01498">
    <property type="entry name" value="RadA_bact"/>
    <property type="match status" value="1"/>
</dbReference>
<dbReference type="InterPro" id="IPR041166">
    <property type="entry name" value="Rubredoxin_2"/>
</dbReference>
<dbReference type="InterPro" id="IPR003593">
    <property type="entry name" value="AAA+_ATPase"/>
</dbReference>
<evidence type="ECO:0000256" key="12">
    <source>
        <dbReference type="NCBIfam" id="TIGR00416"/>
    </source>
</evidence>
<evidence type="ECO:0000256" key="5">
    <source>
        <dbReference type="ARBA" id="ARBA00022801"/>
    </source>
</evidence>
<evidence type="ECO:0000256" key="11">
    <source>
        <dbReference type="HAMAP-Rule" id="MF_01498"/>
    </source>
</evidence>
<dbReference type="InterPro" id="IPR020588">
    <property type="entry name" value="RecA_ATP-bd"/>
</dbReference>
<dbReference type="InterPro" id="IPR004504">
    <property type="entry name" value="DNA_repair_RadA"/>
</dbReference>
<evidence type="ECO:0000256" key="2">
    <source>
        <dbReference type="ARBA" id="ARBA00022741"/>
    </source>
</evidence>
<organism evidence="15 16">
    <name type="scientific">Georgenia alba</name>
    <dbReference type="NCBI Taxonomy" id="2233858"/>
    <lineage>
        <taxon>Bacteria</taxon>
        <taxon>Bacillati</taxon>
        <taxon>Actinomycetota</taxon>
        <taxon>Actinomycetes</taxon>
        <taxon>Micrococcales</taxon>
        <taxon>Bogoriellaceae</taxon>
        <taxon>Georgenia</taxon>
    </lineage>
</organism>
<comment type="function">
    <text evidence="11">Plays a role in repairing double-strand DNA breaks, probably involving stabilizing or processing branched DNA or blocked replication forks.</text>
</comment>
<dbReference type="Pfam" id="PF13481">
    <property type="entry name" value="AAA_25"/>
    <property type="match status" value="1"/>
</dbReference>
<keyword evidence="16" id="KW-1185">Reference proteome</keyword>
<dbReference type="SUPFAM" id="SSF52540">
    <property type="entry name" value="P-loop containing nucleoside triphosphate hydrolases"/>
    <property type="match status" value="1"/>
</dbReference>
<keyword evidence="2 11" id="KW-0547">Nucleotide-binding</keyword>
<gene>
    <name evidence="11 15" type="primary">radA</name>
    <name evidence="15" type="ORF">ACFQQL_18145</name>
</gene>
<evidence type="ECO:0000256" key="1">
    <source>
        <dbReference type="ARBA" id="ARBA00022723"/>
    </source>
</evidence>
<keyword evidence="1 11" id="KW-0479">Metal-binding</keyword>
<name>A0ABW2QC40_9MICO</name>
<dbReference type="SUPFAM" id="SSF54211">
    <property type="entry name" value="Ribosomal protein S5 domain 2-like"/>
    <property type="match status" value="1"/>
</dbReference>
<comment type="domain">
    <text evidence="11">The middle region has homology to RecA with ATPase motifs including the RadA KNRFG motif, while the C-terminus is homologous to Lon protease.</text>
</comment>
<evidence type="ECO:0000313" key="16">
    <source>
        <dbReference type="Proteomes" id="UP001596455"/>
    </source>
</evidence>
<dbReference type="Proteomes" id="UP001596455">
    <property type="component" value="Unassembled WGS sequence"/>
</dbReference>
<dbReference type="Gene3D" id="3.30.230.10">
    <property type="match status" value="1"/>
</dbReference>
<dbReference type="PANTHER" id="PTHR32472">
    <property type="entry name" value="DNA REPAIR PROTEIN RADA"/>
    <property type="match status" value="1"/>
</dbReference>
<keyword evidence="4 13" id="KW-0863">Zinc-finger</keyword>
<evidence type="ECO:0000256" key="10">
    <source>
        <dbReference type="ARBA" id="ARBA00023204"/>
    </source>
</evidence>
<keyword evidence="10 11" id="KW-0234">DNA repair</keyword>
<dbReference type="Pfam" id="PF13541">
    <property type="entry name" value="ChlI"/>
    <property type="match status" value="1"/>
</dbReference>
<dbReference type="NCBIfam" id="TIGR00416">
    <property type="entry name" value="sms"/>
    <property type="match status" value="1"/>
</dbReference>
<feature type="region of interest" description="Lon-protease-like" evidence="11">
    <location>
        <begin position="357"/>
        <end position="484"/>
    </location>
</feature>
<dbReference type="InterPro" id="IPR027417">
    <property type="entry name" value="P-loop_NTPase"/>
</dbReference>